<organism evidence="3 4">
    <name type="scientific">Streptacidiphilus monticola</name>
    <dbReference type="NCBI Taxonomy" id="2161674"/>
    <lineage>
        <taxon>Bacteria</taxon>
        <taxon>Bacillati</taxon>
        <taxon>Actinomycetota</taxon>
        <taxon>Actinomycetes</taxon>
        <taxon>Kitasatosporales</taxon>
        <taxon>Streptomycetaceae</taxon>
        <taxon>Streptacidiphilus</taxon>
    </lineage>
</organism>
<keyword evidence="1" id="KW-0472">Membrane</keyword>
<sequence>MTWKQTPRPRRNQPTVPDSGALSLELAILAPVLLAVFALVIAAGRIVFAGSSVDDAARAAARAASIQRSGGDAQNAALQVAEQTLAQQGLHCTNTEVDVPTGGFNVPLGQPASVTVTVRCTVRLSDVGAPGLPGAKTLTGTFTSAIDQYRVRGDGVDVLTRREAGA</sequence>
<comment type="caution">
    <text evidence="3">The sequence shown here is derived from an EMBL/GenBank/DDBJ whole genome shotgun (WGS) entry which is preliminary data.</text>
</comment>
<feature type="transmembrane region" description="Helical" evidence="1">
    <location>
        <begin position="26"/>
        <end position="48"/>
    </location>
</feature>
<name>A0ABW1GBR2_9ACTN</name>
<evidence type="ECO:0000313" key="3">
    <source>
        <dbReference type="EMBL" id="MFC5911468.1"/>
    </source>
</evidence>
<feature type="domain" description="TadE-like" evidence="2">
    <location>
        <begin position="20"/>
        <end position="62"/>
    </location>
</feature>
<evidence type="ECO:0000256" key="1">
    <source>
        <dbReference type="SAM" id="Phobius"/>
    </source>
</evidence>
<dbReference type="EMBL" id="JBHSQJ010000168">
    <property type="protein sequence ID" value="MFC5911468.1"/>
    <property type="molecule type" value="Genomic_DNA"/>
</dbReference>
<accession>A0ABW1GBR2</accession>
<reference evidence="4" key="1">
    <citation type="journal article" date="2019" name="Int. J. Syst. Evol. Microbiol.">
        <title>The Global Catalogue of Microorganisms (GCM) 10K type strain sequencing project: providing services to taxonomists for standard genome sequencing and annotation.</title>
        <authorList>
            <consortium name="The Broad Institute Genomics Platform"/>
            <consortium name="The Broad Institute Genome Sequencing Center for Infectious Disease"/>
            <person name="Wu L."/>
            <person name="Ma J."/>
        </authorList>
    </citation>
    <scope>NUCLEOTIDE SEQUENCE [LARGE SCALE GENOMIC DNA]</scope>
    <source>
        <strain evidence="4">JCM 4816</strain>
    </source>
</reference>
<gene>
    <name evidence="3" type="ORF">ACFP3V_30215</name>
</gene>
<evidence type="ECO:0000313" key="4">
    <source>
        <dbReference type="Proteomes" id="UP001596174"/>
    </source>
</evidence>
<proteinExistence type="predicted"/>
<dbReference type="Proteomes" id="UP001596174">
    <property type="component" value="Unassembled WGS sequence"/>
</dbReference>
<protein>
    <submittedName>
        <fullName evidence="3">TadE family protein</fullName>
    </submittedName>
</protein>
<keyword evidence="1" id="KW-1133">Transmembrane helix</keyword>
<keyword evidence="1" id="KW-0812">Transmembrane</keyword>
<dbReference type="RefSeq" id="WP_380590480.1">
    <property type="nucleotide sequence ID" value="NZ_JBHSQJ010000168.1"/>
</dbReference>
<evidence type="ECO:0000259" key="2">
    <source>
        <dbReference type="Pfam" id="PF07811"/>
    </source>
</evidence>
<dbReference type="InterPro" id="IPR012495">
    <property type="entry name" value="TadE-like_dom"/>
</dbReference>
<dbReference type="Pfam" id="PF07811">
    <property type="entry name" value="TadE"/>
    <property type="match status" value="1"/>
</dbReference>
<keyword evidence="4" id="KW-1185">Reference proteome</keyword>